<feature type="transmembrane region" description="Helical" evidence="5">
    <location>
        <begin position="488"/>
        <end position="512"/>
    </location>
</feature>
<proteinExistence type="inferred from homology"/>
<dbReference type="EMBL" id="CAIIXF020000002">
    <property type="protein sequence ID" value="CAH1777838.1"/>
    <property type="molecule type" value="Genomic_DNA"/>
</dbReference>
<feature type="chain" id="PRO_5042621061" description="UDP-glucuronosyltransferase" evidence="5">
    <location>
        <begin position="20"/>
        <end position="529"/>
    </location>
</feature>
<comment type="subcellular location">
    <subcellularLocation>
        <location evidence="5">Membrane</location>
        <topology evidence="5">Single-pass membrane protein</topology>
    </subcellularLocation>
</comment>
<accession>A0A8J1TJ35</accession>
<keyword evidence="5" id="KW-0732">Signal</keyword>
<dbReference type="InterPro" id="IPR050271">
    <property type="entry name" value="UDP-glycosyltransferase"/>
</dbReference>
<keyword evidence="5" id="KW-0472">Membrane</keyword>
<organism evidence="6 7">
    <name type="scientific">Owenia fusiformis</name>
    <name type="common">Polychaete worm</name>
    <dbReference type="NCBI Taxonomy" id="6347"/>
    <lineage>
        <taxon>Eukaryota</taxon>
        <taxon>Metazoa</taxon>
        <taxon>Spiralia</taxon>
        <taxon>Lophotrochozoa</taxon>
        <taxon>Annelida</taxon>
        <taxon>Polychaeta</taxon>
        <taxon>Sedentaria</taxon>
        <taxon>Canalipalpata</taxon>
        <taxon>Sabellida</taxon>
        <taxon>Oweniida</taxon>
        <taxon>Oweniidae</taxon>
        <taxon>Owenia</taxon>
    </lineage>
</organism>
<dbReference type="SUPFAM" id="SSF53756">
    <property type="entry name" value="UDP-Glycosyltransferase/glycogen phosphorylase"/>
    <property type="match status" value="1"/>
</dbReference>
<dbReference type="Pfam" id="PF00201">
    <property type="entry name" value="UDPGT"/>
    <property type="match status" value="1"/>
</dbReference>
<comment type="catalytic activity">
    <reaction evidence="5">
        <text>glucuronate acceptor + UDP-alpha-D-glucuronate = acceptor beta-D-glucuronoside + UDP + H(+)</text>
        <dbReference type="Rhea" id="RHEA:21032"/>
        <dbReference type="ChEBI" id="CHEBI:15378"/>
        <dbReference type="ChEBI" id="CHEBI:58052"/>
        <dbReference type="ChEBI" id="CHEBI:58223"/>
        <dbReference type="ChEBI" id="CHEBI:132367"/>
        <dbReference type="ChEBI" id="CHEBI:132368"/>
        <dbReference type="EC" id="2.4.1.17"/>
    </reaction>
</comment>
<evidence type="ECO:0000313" key="7">
    <source>
        <dbReference type="Proteomes" id="UP000749559"/>
    </source>
</evidence>
<keyword evidence="3 4" id="KW-0808">Transferase</keyword>
<dbReference type="FunFam" id="3.40.50.2000:FF:000021">
    <property type="entry name" value="UDP-glucuronosyltransferase"/>
    <property type="match status" value="1"/>
</dbReference>
<dbReference type="CDD" id="cd03784">
    <property type="entry name" value="GT1_Gtf-like"/>
    <property type="match status" value="1"/>
</dbReference>
<dbReference type="InterPro" id="IPR035595">
    <property type="entry name" value="UDP_glycos_trans_CS"/>
</dbReference>
<gene>
    <name evidence="6" type="ORF">OFUS_LOCUS4830</name>
</gene>
<name>A0A8J1TJ35_OWEFU</name>
<dbReference type="OrthoDB" id="6106008at2759"/>
<dbReference type="Proteomes" id="UP000749559">
    <property type="component" value="Unassembled WGS sequence"/>
</dbReference>
<evidence type="ECO:0000256" key="1">
    <source>
        <dbReference type="ARBA" id="ARBA00009995"/>
    </source>
</evidence>
<keyword evidence="2 4" id="KW-0328">Glycosyltransferase</keyword>
<reference evidence="6" key="1">
    <citation type="submission" date="2022-03" db="EMBL/GenBank/DDBJ databases">
        <authorList>
            <person name="Martin C."/>
        </authorList>
    </citation>
    <scope>NUCLEOTIDE SEQUENCE</scope>
</reference>
<keyword evidence="7" id="KW-1185">Reference proteome</keyword>
<sequence length="529" mass="60375">MNLSRFLLVIVSFSSTCECGNIFLMPLDNGYNSRFMNMIKLGKILSDAGHHVTILISDQIENDSLFKLSESDHMNNRMSLIHYKKPVIDTTQDLNSLNQEWVNSLMETDPVDTLRGYGPLFDDIITHHLEDKTVWEKMEATHFDLIIADEMVYFARIVAATFKIPLIIYSNWGPMTFDVDLVQRFNLAYVHTFLQPTTDSMSFSDRVSNVVEYFRLQSAMLEIYDSSIAICRKHGHPRKTCDNIKDAYKTVSLVFINRNDALHYPVPFMPHVVSIEGFFLDKPKPLNQHYMDIVERAGEDGIIVVSFGSMFRRLWPEISTTLARAFAAMPQIVIWSYEGPTPIGLGNNTIVSKWIPQEDLINHPATKLFVTQCGASSTFQALKYALPTIGVPLVWDQPYNCHKLTHRIKSAKSISLEGLTSEIFQRAMEDVIKDKTYKENANKAAAIFLDQLVPARDKITYWAEYVMRHKGAPHLRSQAANNLNFTQYYLLDIFSLVCFTSVIIGVVIITIANKVISFCKTSDKKNKYD</sequence>
<keyword evidence="5" id="KW-1133">Transmembrane helix</keyword>
<dbReference type="GO" id="GO:0016020">
    <property type="term" value="C:membrane"/>
    <property type="evidence" value="ECO:0007669"/>
    <property type="project" value="UniProtKB-SubCell"/>
</dbReference>
<dbReference type="InterPro" id="IPR002213">
    <property type="entry name" value="UDP_glucos_trans"/>
</dbReference>
<protein>
    <recommendedName>
        <fullName evidence="5">UDP-glucuronosyltransferase</fullName>
        <ecNumber evidence="5">2.4.1.17</ecNumber>
    </recommendedName>
</protein>
<dbReference type="PANTHER" id="PTHR48043:SF145">
    <property type="entry name" value="FI06409P-RELATED"/>
    <property type="match status" value="1"/>
</dbReference>
<comment type="similarity">
    <text evidence="1 4">Belongs to the UDP-glycosyltransferase family.</text>
</comment>
<keyword evidence="5" id="KW-0812">Transmembrane</keyword>
<evidence type="ECO:0000256" key="2">
    <source>
        <dbReference type="ARBA" id="ARBA00022676"/>
    </source>
</evidence>
<evidence type="ECO:0000313" key="6">
    <source>
        <dbReference type="EMBL" id="CAH1777838.1"/>
    </source>
</evidence>
<dbReference type="AlphaFoldDB" id="A0A8J1TJ35"/>
<feature type="signal peptide" evidence="5">
    <location>
        <begin position="1"/>
        <end position="19"/>
    </location>
</feature>
<dbReference type="PROSITE" id="PS00375">
    <property type="entry name" value="UDPGT"/>
    <property type="match status" value="1"/>
</dbReference>
<dbReference type="Gene3D" id="3.40.50.2000">
    <property type="entry name" value="Glycogen Phosphorylase B"/>
    <property type="match status" value="2"/>
</dbReference>
<evidence type="ECO:0000256" key="4">
    <source>
        <dbReference type="RuleBase" id="RU003718"/>
    </source>
</evidence>
<comment type="caution">
    <text evidence="6">The sequence shown here is derived from an EMBL/GenBank/DDBJ whole genome shotgun (WGS) entry which is preliminary data.</text>
</comment>
<evidence type="ECO:0000256" key="3">
    <source>
        <dbReference type="ARBA" id="ARBA00022679"/>
    </source>
</evidence>
<evidence type="ECO:0000256" key="5">
    <source>
        <dbReference type="RuleBase" id="RU362059"/>
    </source>
</evidence>
<dbReference type="PANTHER" id="PTHR48043">
    <property type="entry name" value="EG:EG0003.4 PROTEIN-RELATED"/>
    <property type="match status" value="1"/>
</dbReference>
<dbReference type="GO" id="GO:0015020">
    <property type="term" value="F:glucuronosyltransferase activity"/>
    <property type="evidence" value="ECO:0007669"/>
    <property type="project" value="UniProtKB-EC"/>
</dbReference>
<dbReference type="EC" id="2.4.1.17" evidence="5"/>